<reference evidence="4 5" key="1">
    <citation type="submission" date="2020-04" db="EMBL/GenBank/DDBJ databases">
        <authorList>
            <person name="Liu A."/>
        </authorList>
    </citation>
    <scope>NUCLEOTIDE SEQUENCE [LARGE SCALE GENOMIC DNA]</scope>
    <source>
        <strain evidence="4 5">RZ02</strain>
    </source>
</reference>
<accession>A0A848QTP3</accession>
<feature type="domain" description="Non-contractile tail sheath TIM barrel" evidence="3">
    <location>
        <begin position="210"/>
        <end position="554"/>
    </location>
</feature>
<dbReference type="RefSeq" id="WP_170013720.1">
    <property type="nucleotide sequence ID" value="NZ_JABCRE010000003.1"/>
</dbReference>
<proteinExistence type="predicted"/>
<dbReference type="InterPro" id="IPR057122">
    <property type="entry name" value="TIM-barrel_NCTSP"/>
</dbReference>
<comment type="caution">
    <text evidence="4">The sequence shown here is derived from an EMBL/GenBank/DDBJ whole genome shotgun (WGS) entry which is preliminary data.</text>
</comment>
<evidence type="ECO:0000259" key="2">
    <source>
        <dbReference type="Pfam" id="PF23844"/>
    </source>
</evidence>
<evidence type="ECO:0000259" key="3">
    <source>
        <dbReference type="Pfam" id="PF23845"/>
    </source>
</evidence>
<gene>
    <name evidence="4" type="ORF">HKD42_12210</name>
</gene>
<dbReference type="InterPro" id="IPR011740">
    <property type="entry name" value="DUF2460"/>
</dbReference>
<organism evidence="4 5">
    <name type="scientific">Pontixanthobacter rizhaonensis</name>
    <dbReference type="NCBI Taxonomy" id="2730337"/>
    <lineage>
        <taxon>Bacteria</taxon>
        <taxon>Pseudomonadati</taxon>
        <taxon>Pseudomonadota</taxon>
        <taxon>Alphaproteobacteria</taxon>
        <taxon>Sphingomonadales</taxon>
        <taxon>Erythrobacteraceae</taxon>
        <taxon>Pontixanthobacter</taxon>
    </lineage>
</organism>
<dbReference type="Pfam" id="PF23845">
    <property type="entry name" value="TIM-barrel_NCTSP"/>
    <property type="match status" value="1"/>
</dbReference>
<dbReference type="InterPro" id="IPR057102">
    <property type="entry name" value="NCTSP_N"/>
</dbReference>
<dbReference type="NCBIfam" id="TIGR02217">
    <property type="entry name" value="chp_TIGR02217"/>
    <property type="match status" value="1"/>
</dbReference>
<evidence type="ECO:0000313" key="4">
    <source>
        <dbReference type="EMBL" id="NMW32826.1"/>
    </source>
</evidence>
<dbReference type="AlphaFoldDB" id="A0A848QTP3"/>
<feature type="domain" description="DUF2460" evidence="1">
    <location>
        <begin position="569"/>
        <end position="770"/>
    </location>
</feature>
<feature type="domain" description="Non-contractile tail sheath N-terminal" evidence="2">
    <location>
        <begin position="17"/>
        <end position="205"/>
    </location>
</feature>
<sequence length="773" mass="85675">MAFWLAQSRYGQDSDYIQRFDPRFWTVNFPRPMMSSVTAESPDSIRVDCEFYTEGDLAGLIWSSEDTLSHPLLKYETHRDYSRNTLRFHWKSSGLIPLDEPNGPTLTIEGRDAAGAPATWYVRLWNYATGSPTDADIVLPFSKLEAGFSLPGQPVHVSDIDRMFISFVPVGFVASSSELLQHPITAHAEISQISCEGHLPLLEIGNVILPPHGERMATAYDDAYNQTPTRLIREAVALGYRDTLLHYVGMSHFFQLVNESGTLLVQPGGKLAVSATRWHNSFLNAAKAAGFEVILSLSYEVFAAHCPPEWQQLAFDGEAGRTGWDPPSALLSPANSAAMRWLQRVAMRFTLLQKSAGLPLRFQIGEPWWWITPDAKPCLYDQSAAAQFGGKPPIIESMKQPLDAAQKALLDQAGAVLAQSTIDLAGAVQHIARGAVEVSLLAFTPTILDPEMPELARANVPVGWAWPTFDRLQLEDYDWLTDGADGLRRQAYHSFNERLGYPIDRQDYLSGFVLNPEDADLYWTRIDAGLDEAAERGIISRYVWAQPQIARDGYTRLPPTQDETMQAFDDVLYPLPLGRNTGVSPEFSTSVAVTSSGHERRNSLWADARLHFDVGPGIRSEAELKTLIDFFRARRGPAKGFRITDPFDYSSNRMTDTPTALDQPIGQGNGTNATFQLSKSYGDQPEPQKRNITRPRLGSLRIAVDGAEISDWSYQTGGRVLLDSAPPAGATVTAGFLFDVPVRFLEDRLDIVSSHFAAGEAPSVPLIEIREDL</sequence>
<name>A0A848QTP3_9SPHN</name>
<dbReference type="Proteomes" id="UP000561181">
    <property type="component" value="Unassembled WGS sequence"/>
</dbReference>
<protein>
    <submittedName>
        <fullName evidence="4">DUF2460 domain-containing protein</fullName>
    </submittedName>
</protein>
<dbReference type="Pfam" id="PF23844">
    <property type="entry name" value="NCTSP_N"/>
    <property type="match status" value="1"/>
</dbReference>
<dbReference type="Pfam" id="PF09343">
    <property type="entry name" value="DUF2460"/>
    <property type="match status" value="1"/>
</dbReference>
<evidence type="ECO:0000259" key="1">
    <source>
        <dbReference type="Pfam" id="PF09343"/>
    </source>
</evidence>
<keyword evidence="5" id="KW-1185">Reference proteome</keyword>
<dbReference type="EMBL" id="JABCRE010000003">
    <property type="protein sequence ID" value="NMW32826.1"/>
    <property type="molecule type" value="Genomic_DNA"/>
</dbReference>
<evidence type="ECO:0000313" key="5">
    <source>
        <dbReference type="Proteomes" id="UP000561181"/>
    </source>
</evidence>